<dbReference type="InterPro" id="IPR036188">
    <property type="entry name" value="FAD/NAD-bd_sf"/>
</dbReference>
<evidence type="ECO:0000256" key="1">
    <source>
        <dbReference type="ARBA" id="ARBA00022630"/>
    </source>
</evidence>
<reference evidence="4" key="2">
    <citation type="submission" date="2023-06" db="EMBL/GenBank/DDBJ databases">
        <authorList>
            <consortium name="Lawrence Berkeley National Laboratory"/>
            <person name="Haridas S."/>
            <person name="Hensen N."/>
            <person name="Bonometti L."/>
            <person name="Westerberg I."/>
            <person name="Brannstrom I.O."/>
            <person name="Guillou S."/>
            <person name="Cros-Aarteil S."/>
            <person name="Calhoun S."/>
            <person name="Kuo A."/>
            <person name="Mondo S."/>
            <person name="Pangilinan J."/>
            <person name="Riley R."/>
            <person name="LaButti K."/>
            <person name="Andreopoulos B."/>
            <person name="Lipzen A."/>
            <person name="Chen C."/>
            <person name="Yanf M."/>
            <person name="Daum C."/>
            <person name="Ng V."/>
            <person name="Clum A."/>
            <person name="Steindorff A."/>
            <person name="Ohm R."/>
            <person name="Martin F."/>
            <person name="Silar P."/>
            <person name="Natvig D."/>
            <person name="Lalanne C."/>
            <person name="Gautier V."/>
            <person name="Ament-velasquez S.L."/>
            <person name="Kruys A."/>
            <person name="Hutchinson M.I."/>
            <person name="Powell A.J."/>
            <person name="Barry K."/>
            <person name="Miller A.N."/>
            <person name="Grigoriev I.V."/>
            <person name="Debuchy R."/>
            <person name="Gladieux P."/>
            <person name="Thoren M.H."/>
            <person name="Johannesson H."/>
        </authorList>
    </citation>
    <scope>NUCLEOTIDE SEQUENCE</scope>
    <source>
        <strain evidence="4">CBS 232.78</strain>
    </source>
</reference>
<dbReference type="InterPro" id="IPR027477">
    <property type="entry name" value="Succ_DH/fumarate_Rdtase_cat_sf"/>
</dbReference>
<dbReference type="AlphaFoldDB" id="A0AAE0K0Q4"/>
<evidence type="ECO:0000256" key="2">
    <source>
        <dbReference type="ARBA" id="ARBA00023002"/>
    </source>
</evidence>
<gene>
    <name evidence="4" type="ORF">B0H63DRAFT_82837</name>
</gene>
<protein>
    <submittedName>
        <fullName evidence="4">FAD binding domain-containing protein</fullName>
    </submittedName>
</protein>
<dbReference type="EMBL" id="JAULSW010000011">
    <property type="protein sequence ID" value="KAK3367492.1"/>
    <property type="molecule type" value="Genomic_DNA"/>
</dbReference>
<keyword evidence="2" id="KW-0560">Oxidoreductase</keyword>
<keyword evidence="1" id="KW-0285">Flavoprotein</keyword>
<evidence type="ECO:0000313" key="5">
    <source>
        <dbReference type="Proteomes" id="UP001285441"/>
    </source>
</evidence>
<accession>A0AAE0K0Q4</accession>
<comment type="caution">
    <text evidence="4">The sequence shown here is derived from an EMBL/GenBank/DDBJ whole genome shotgun (WGS) entry which is preliminary data.</text>
</comment>
<dbReference type="Gene3D" id="3.90.700.10">
    <property type="entry name" value="Succinate dehydrogenase/fumarate reductase flavoprotein, catalytic domain"/>
    <property type="match status" value="1"/>
</dbReference>
<reference evidence="4" key="1">
    <citation type="journal article" date="2023" name="Mol. Phylogenet. Evol.">
        <title>Genome-scale phylogeny and comparative genomics of the fungal order Sordariales.</title>
        <authorList>
            <person name="Hensen N."/>
            <person name="Bonometti L."/>
            <person name="Westerberg I."/>
            <person name="Brannstrom I.O."/>
            <person name="Guillou S."/>
            <person name="Cros-Aarteil S."/>
            <person name="Calhoun S."/>
            <person name="Haridas S."/>
            <person name="Kuo A."/>
            <person name="Mondo S."/>
            <person name="Pangilinan J."/>
            <person name="Riley R."/>
            <person name="LaButti K."/>
            <person name="Andreopoulos B."/>
            <person name="Lipzen A."/>
            <person name="Chen C."/>
            <person name="Yan M."/>
            <person name="Daum C."/>
            <person name="Ng V."/>
            <person name="Clum A."/>
            <person name="Steindorff A."/>
            <person name="Ohm R.A."/>
            <person name="Martin F."/>
            <person name="Silar P."/>
            <person name="Natvig D.O."/>
            <person name="Lalanne C."/>
            <person name="Gautier V."/>
            <person name="Ament-Velasquez S.L."/>
            <person name="Kruys A."/>
            <person name="Hutchinson M.I."/>
            <person name="Powell A.J."/>
            <person name="Barry K."/>
            <person name="Miller A.N."/>
            <person name="Grigoriev I.V."/>
            <person name="Debuchy R."/>
            <person name="Gladieux P."/>
            <person name="Hiltunen Thoren M."/>
            <person name="Johannesson H."/>
        </authorList>
    </citation>
    <scope>NUCLEOTIDE SEQUENCE</scope>
    <source>
        <strain evidence="4">CBS 232.78</strain>
    </source>
</reference>
<name>A0AAE0K0Q4_9PEZI</name>
<dbReference type="InterPro" id="IPR003953">
    <property type="entry name" value="FAD-dep_OxRdtase_2_FAD-bd"/>
</dbReference>
<dbReference type="SUPFAM" id="SSF56425">
    <property type="entry name" value="Succinate dehydrogenase/fumarate reductase flavoprotein, catalytic domain"/>
    <property type="match status" value="1"/>
</dbReference>
<dbReference type="PANTHER" id="PTHR43400:SF12">
    <property type="entry name" value="FUMARATE REDUCTASE"/>
    <property type="match status" value="1"/>
</dbReference>
<proteinExistence type="predicted"/>
<evidence type="ECO:0000313" key="4">
    <source>
        <dbReference type="EMBL" id="KAK3367492.1"/>
    </source>
</evidence>
<dbReference type="Pfam" id="PF00890">
    <property type="entry name" value="FAD_binding_2"/>
    <property type="match status" value="1"/>
</dbReference>
<dbReference type="GO" id="GO:0016491">
    <property type="term" value="F:oxidoreductase activity"/>
    <property type="evidence" value="ECO:0007669"/>
    <property type="project" value="UniProtKB-KW"/>
</dbReference>
<sequence>MTRRRLLSVLSLTILIAIAAVAWNRLTALTSYLRPSFVSTTPPVSPATMTPQIRPIVVVGSGLAGLTAAYTALASGASKVYMLERAAKPGGNSIKASSGINGANTRFQAAAHHGLVDDTFYDDTIKSAALRGDQNEGPQRKALIKTLTQYSAEAIDFLSCLGVDLSVVVQLGGHSQPRTHRGAGKTPPGAAIVTTLLKKLQEEESRFELLTQCEVTKLLTASDEKDPWGQMDWSHPHPSGISPPNPAGQDPPVVVGVEFRRLKDGTLDELRGPVIFTTGGFAGDTLGLLAQYRPDLSGMPSTNEPRPSTHRILSDVGAKLVDMERVQIHPTGFVDPANPNAQLKFLAAEMLRGEGGIVVRGDDGTRFVNELETREHVSKAIMDLPPSAVEDTDIRQWKVELILDEGVKEAAASHVGFYMWKGLLQKKKVSELSAELKKTLSSYAAIVKGEKNDDLGRTVFGHWQLGVETPIKDDDEVYIGHVTPITHFTMGGALINEQAQVLVSDLGQDPKPILGLWAAGEITGGLHGDNRLGGSSLLECVVFGKIAGLHAHVYDIEQPASKLD</sequence>
<feature type="domain" description="FAD-dependent oxidoreductase 2 FAD-binding" evidence="3">
    <location>
        <begin position="56"/>
        <end position="537"/>
    </location>
</feature>
<dbReference type="PANTHER" id="PTHR43400">
    <property type="entry name" value="FUMARATE REDUCTASE"/>
    <property type="match status" value="1"/>
</dbReference>
<dbReference type="Proteomes" id="UP001285441">
    <property type="component" value="Unassembled WGS sequence"/>
</dbReference>
<dbReference type="SUPFAM" id="SSF51905">
    <property type="entry name" value="FAD/NAD(P)-binding domain"/>
    <property type="match status" value="1"/>
</dbReference>
<keyword evidence="5" id="KW-1185">Reference proteome</keyword>
<dbReference type="InterPro" id="IPR050315">
    <property type="entry name" value="FAD-oxidoreductase_2"/>
</dbReference>
<evidence type="ECO:0000259" key="3">
    <source>
        <dbReference type="Pfam" id="PF00890"/>
    </source>
</evidence>
<dbReference type="Gene3D" id="3.50.50.60">
    <property type="entry name" value="FAD/NAD(P)-binding domain"/>
    <property type="match status" value="1"/>
</dbReference>
<organism evidence="4 5">
    <name type="scientific">Podospora didyma</name>
    <dbReference type="NCBI Taxonomy" id="330526"/>
    <lineage>
        <taxon>Eukaryota</taxon>
        <taxon>Fungi</taxon>
        <taxon>Dikarya</taxon>
        <taxon>Ascomycota</taxon>
        <taxon>Pezizomycotina</taxon>
        <taxon>Sordariomycetes</taxon>
        <taxon>Sordariomycetidae</taxon>
        <taxon>Sordariales</taxon>
        <taxon>Podosporaceae</taxon>
        <taxon>Podospora</taxon>
    </lineage>
</organism>